<reference evidence="1" key="1">
    <citation type="submission" date="2020-11" db="EMBL/GenBank/DDBJ databases">
        <title>Genome seq and assembly of Planobacterium sp.</title>
        <authorList>
            <person name="Chhetri G."/>
        </authorList>
    </citation>
    <scope>NUCLEOTIDE SEQUENCE</scope>
    <source>
        <strain evidence="1">GCR5</strain>
    </source>
</reference>
<comment type="caution">
    <text evidence="1">The sequence shown here is derived from an EMBL/GenBank/DDBJ whole genome shotgun (WGS) entry which is preliminary data.</text>
</comment>
<proteinExistence type="predicted"/>
<dbReference type="Proteomes" id="UP000694480">
    <property type="component" value="Unassembled WGS sequence"/>
</dbReference>
<evidence type="ECO:0000313" key="2">
    <source>
        <dbReference type="Proteomes" id="UP000694480"/>
    </source>
</evidence>
<evidence type="ECO:0000313" key="1">
    <source>
        <dbReference type="EMBL" id="MBF5027442.1"/>
    </source>
</evidence>
<keyword evidence="2" id="KW-1185">Reference proteome</keyword>
<dbReference type="AlphaFoldDB" id="A0A931E9J1"/>
<dbReference type="RefSeq" id="WP_194739374.1">
    <property type="nucleotide sequence ID" value="NZ_JADKYY010000007.1"/>
</dbReference>
<organism evidence="1 2">
    <name type="scientific">Planobacterium oryzisoli</name>
    <dbReference type="NCBI Taxonomy" id="2771435"/>
    <lineage>
        <taxon>Bacteria</taxon>
        <taxon>Pseudomonadati</taxon>
        <taxon>Bacteroidota</taxon>
        <taxon>Flavobacteriia</taxon>
        <taxon>Flavobacteriales</taxon>
        <taxon>Weeksellaceae</taxon>
        <taxon>Chryseobacterium group</taxon>
        <taxon>Chryseobacterium</taxon>
    </lineage>
</organism>
<sequence>MKGILKIYHPEETLKYHLQHTYCKAVFSNMEHLLELDIVTDDSLDHVEDDSLQYHFPQLAFKISDFPVPGEELSGLTLELPENAEESFCEVDLYDDEDAFVTENTLSFQNNSEGVLTLHWQGQISDFLTGSTDPLNFKLKCDFSPETLDIEED</sequence>
<gene>
    <name evidence="1" type="ORF">IC612_06475</name>
</gene>
<dbReference type="EMBL" id="JADKYY010000007">
    <property type="protein sequence ID" value="MBF5027442.1"/>
    <property type="molecule type" value="Genomic_DNA"/>
</dbReference>
<protein>
    <submittedName>
        <fullName evidence="1">Uncharacterized protein</fullName>
    </submittedName>
</protein>
<accession>A0A931E9J1</accession>
<name>A0A931E9J1_9FLAO</name>